<sequence>MPGHRKRRQFKQTDLFTRGMVIGLKRTGWSIRQIAADTHLAIYRNVGATRVTSARVDRRILRQAVAAPQATCTAILQHVQDTLDHSISTRTISRRLVANGLHSCRPLRRLPLTPPNRRQRLEWCRARSTWMTEWHRVVFSDESRFCLSSDSRRVRVWRRRGERSNPAAIVESPTVRQRGIMEVPNALYQQDNARPHTARISQQALQDVQMLPWPPYSPDLSPIEHVWDIIGRRLHALPQPRSEDELWQMVEREWRAIPQDAIRTLIDSLPRRVAACIAVRADDLKWRAVGRMEAGQSQVEVAKWLNVNKSVVSKIWKQFIETGTIKRKEGSGRKRKTATSEDRYLVVTAKRHREMTAIQLSNELASATGTRISRQTVYRRLHEGALYARRPMVCIPLTSAHRRARLNWCLEHHAWTHDQWANVLFSDKSRFSLNTDSRRVFIWREPGTRYHPIWAGISSSRRTPLHIFSGGTLTAQRYRDEIIEPYLRPYRDQIGHNLILMDDNARPHRARLVNEYLQSENIRRMDWPARSPDLNPIEHVWDALGRRIGARHPSPRTLVKLRTALLEEWGLLPMDLLQSLMPLENCVWLVIVLLSFVGVQGSEECKNARVDAMLAVMTNLALDTQELLSGVPASELHRTQNYDLKTMEFVFFDGEDANSCEKIELELKIWRRMATKMPSKVSRKGPSRIVMKNYYCLTLKRFSRLHTSEQGLATLKDIEEWGGKVE</sequence>
<dbReference type="SUPFAM" id="SSF46689">
    <property type="entry name" value="Homeodomain-like"/>
    <property type="match status" value="1"/>
</dbReference>
<dbReference type="PANTHER" id="PTHR23022">
    <property type="entry name" value="TRANSPOSABLE ELEMENT-RELATED"/>
    <property type="match status" value="1"/>
</dbReference>
<keyword evidence="5" id="KW-1185">Reference proteome</keyword>
<feature type="domain" description="Tc1-like transposase DDE" evidence="3">
    <location>
        <begin position="423"/>
        <end position="550"/>
    </location>
</feature>
<gene>
    <name evidence="4" type="ORF">LAZ67_22001333</name>
</gene>
<dbReference type="EMBL" id="CP092884">
    <property type="protein sequence ID" value="UYV82901.1"/>
    <property type="molecule type" value="Genomic_DNA"/>
</dbReference>
<protein>
    <recommendedName>
        <fullName evidence="6">Transposase</fullName>
    </recommendedName>
</protein>
<name>A0ABY6LNV7_9ARAC</name>
<accession>A0ABY6LNV7</accession>
<dbReference type="InterPro" id="IPR036397">
    <property type="entry name" value="RNaseH_sf"/>
</dbReference>
<evidence type="ECO:0000256" key="1">
    <source>
        <dbReference type="ARBA" id="ARBA00004123"/>
    </source>
</evidence>
<dbReference type="Pfam" id="PF01498">
    <property type="entry name" value="HTH_Tnp_Tc3_2"/>
    <property type="match status" value="2"/>
</dbReference>
<dbReference type="Proteomes" id="UP001235939">
    <property type="component" value="Chromosome 22"/>
</dbReference>
<organism evidence="4 5">
    <name type="scientific">Cordylochernes scorpioides</name>
    <dbReference type="NCBI Taxonomy" id="51811"/>
    <lineage>
        <taxon>Eukaryota</taxon>
        <taxon>Metazoa</taxon>
        <taxon>Ecdysozoa</taxon>
        <taxon>Arthropoda</taxon>
        <taxon>Chelicerata</taxon>
        <taxon>Arachnida</taxon>
        <taxon>Pseudoscorpiones</taxon>
        <taxon>Cheliferoidea</taxon>
        <taxon>Chernetidae</taxon>
        <taxon>Cordylochernes</taxon>
    </lineage>
</organism>
<feature type="domain" description="Transposase Tc1-like" evidence="2">
    <location>
        <begin position="342"/>
        <end position="412"/>
    </location>
</feature>
<feature type="domain" description="Transposase Tc1-like" evidence="2">
    <location>
        <begin position="57"/>
        <end position="126"/>
    </location>
</feature>
<evidence type="ECO:0000259" key="2">
    <source>
        <dbReference type="Pfam" id="PF01498"/>
    </source>
</evidence>
<evidence type="ECO:0000259" key="3">
    <source>
        <dbReference type="Pfam" id="PF13358"/>
    </source>
</evidence>
<proteinExistence type="predicted"/>
<dbReference type="InterPro" id="IPR009057">
    <property type="entry name" value="Homeodomain-like_sf"/>
</dbReference>
<dbReference type="PANTHER" id="PTHR23022:SF135">
    <property type="entry name" value="SI:DKEY-77F5.3"/>
    <property type="match status" value="1"/>
</dbReference>
<dbReference type="Gene3D" id="3.30.420.10">
    <property type="entry name" value="Ribonuclease H-like superfamily/Ribonuclease H"/>
    <property type="match status" value="3"/>
</dbReference>
<evidence type="ECO:0000313" key="5">
    <source>
        <dbReference type="Proteomes" id="UP001235939"/>
    </source>
</evidence>
<reference evidence="4 5" key="1">
    <citation type="submission" date="2022-03" db="EMBL/GenBank/DDBJ databases">
        <title>A chromosomal length assembly of Cordylochernes scorpioides.</title>
        <authorList>
            <person name="Zeh D."/>
            <person name="Zeh J."/>
        </authorList>
    </citation>
    <scope>NUCLEOTIDE SEQUENCE [LARGE SCALE GENOMIC DNA]</scope>
    <source>
        <strain evidence="4">IN4F17</strain>
        <tissue evidence="4">Whole Body</tissue>
    </source>
</reference>
<dbReference type="Pfam" id="PF13358">
    <property type="entry name" value="DDE_3"/>
    <property type="match status" value="2"/>
</dbReference>
<dbReference type="InterPro" id="IPR002492">
    <property type="entry name" value="Transposase_Tc1-like"/>
</dbReference>
<comment type="subcellular location">
    <subcellularLocation>
        <location evidence="1">Nucleus</location>
    </subcellularLocation>
</comment>
<evidence type="ECO:0000313" key="4">
    <source>
        <dbReference type="EMBL" id="UYV82901.1"/>
    </source>
</evidence>
<feature type="domain" description="Tc1-like transposase DDE" evidence="3">
    <location>
        <begin position="191"/>
        <end position="246"/>
    </location>
</feature>
<evidence type="ECO:0008006" key="6">
    <source>
        <dbReference type="Google" id="ProtNLM"/>
    </source>
</evidence>
<dbReference type="InterPro" id="IPR038717">
    <property type="entry name" value="Tc1-like_DDE_dom"/>
</dbReference>
<dbReference type="InterPro" id="IPR052338">
    <property type="entry name" value="Transposase_5"/>
</dbReference>